<dbReference type="AlphaFoldDB" id="A0A9K3E294"/>
<dbReference type="GO" id="GO:0003677">
    <property type="term" value="F:DNA binding"/>
    <property type="evidence" value="ECO:0007669"/>
    <property type="project" value="UniProtKB-KW"/>
</dbReference>
<dbReference type="SUPFAM" id="SSF101936">
    <property type="entry name" value="DNA-binding pseudobarrel domain"/>
    <property type="match status" value="1"/>
</dbReference>
<evidence type="ECO:0000256" key="3">
    <source>
        <dbReference type="ARBA" id="ARBA00023125"/>
    </source>
</evidence>
<dbReference type="Proteomes" id="UP000215914">
    <property type="component" value="Unassembled WGS sequence"/>
</dbReference>
<evidence type="ECO:0000256" key="4">
    <source>
        <dbReference type="ARBA" id="ARBA00023163"/>
    </source>
</evidence>
<evidence type="ECO:0000256" key="5">
    <source>
        <dbReference type="ARBA" id="ARBA00023242"/>
    </source>
</evidence>
<evidence type="ECO:0000256" key="1">
    <source>
        <dbReference type="ARBA" id="ARBA00004123"/>
    </source>
</evidence>
<reference evidence="6" key="2">
    <citation type="submission" date="2020-06" db="EMBL/GenBank/DDBJ databases">
        <title>Helianthus annuus Genome sequencing and assembly Release 2.</title>
        <authorList>
            <person name="Gouzy J."/>
            <person name="Langlade N."/>
            <person name="Munos S."/>
        </authorList>
    </citation>
    <scope>NUCLEOTIDE SEQUENCE</scope>
    <source>
        <tissue evidence="6">Leaves</tissue>
    </source>
</reference>
<evidence type="ECO:0000256" key="2">
    <source>
        <dbReference type="ARBA" id="ARBA00023015"/>
    </source>
</evidence>
<evidence type="ECO:0000313" key="7">
    <source>
        <dbReference type="Proteomes" id="UP000215914"/>
    </source>
</evidence>
<comment type="subcellular location">
    <subcellularLocation>
        <location evidence="1">Nucleus</location>
    </subcellularLocation>
</comment>
<dbReference type="GO" id="GO:0005634">
    <property type="term" value="C:nucleus"/>
    <property type="evidence" value="ECO:0007669"/>
    <property type="project" value="UniProtKB-SubCell"/>
</dbReference>
<dbReference type="Gramene" id="mRNA:HanXRQr2_Chr15g0695001">
    <property type="protein sequence ID" value="mRNA:HanXRQr2_Chr15g0695001"/>
    <property type="gene ID" value="HanXRQr2_Chr15g0695001"/>
</dbReference>
<protein>
    <submittedName>
        <fullName evidence="6">DNA-binding pseudobarrel domain superfamily</fullName>
    </submittedName>
</protein>
<dbReference type="EMBL" id="MNCJ02000330">
    <property type="protein sequence ID" value="KAF5764693.1"/>
    <property type="molecule type" value="Genomic_DNA"/>
</dbReference>
<accession>A0A9K3E294</accession>
<keyword evidence="2" id="KW-0805">Transcription regulation</keyword>
<gene>
    <name evidence="6" type="ORF">HanXRQr2_Chr15g0695001</name>
</gene>
<keyword evidence="7" id="KW-1185">Reference proteome</keyword>
<keyword evidence="4" id="KW-0804">Transcription</keyword>
<sequence length="264" mass="29640">MLDKFWGQFYGSSYKGGSATLYVGDRFWNVKMEALSDKCAFTDGWSNLIRDLALDSRTTFIFTMAGYETFELSVFNHETGTQMYFKKVDVVVLDDPIYGDDGFDLLLASEHKEKVITNESDVDEDLGGDIVGECTRLSSSFDAYRSHNDPKGKSKIVFGHETVSPKVHPKVKSKFFVGDKGLSTKVERKGKSTVFVSEQNLSFHVVSQAKSKSKSFRSTTSTALQVGRKCSTSKKLKNDVIKFTKKAESRLVYFIIFCFPSNTT</sequence>
<keyword evidence="3 6" id="KW-0238">DNA-binding</keyword>
<name>A0A9K3E294_HELAN</name>
<comment type="caution">
    <text evidence="6">The sequence shown here is derived from an EMBL/GenBank/DDBJ whole genome shotgun (WGS) entry which is preliminary data.</text>
</comment>
<organism evidence="6 7">
    <name type="scientific">Helianthus annuus</name>
    <name type="common">Common sunflower</name>
    <dbReference type="NCBI Taxonomy" id="4232"/>
    <lineage>
        <taxon>Eukaryota</taxon>
        <taxon>Viridiplantae</taxon>
        <taxon>Streptophyta</taxon>
        <taxon>Embryophyta</taxon>
        <taxon>Tracheophyta</taxon>
        <taxon>Spermatophyta</taxon>
        <taxon>Magnoliopsida</taxon>
        <taxon>eudicotyledons</taxon>
        <taxon>Gunneridae</taxon>
        <taxon>Pentapetalae</taxon>
        <taxon>asterids</taxon>
        <taxon>campanulids</taxon>
        <taxon>Asterales</taxon>
        <taxon>Asteraceae</taxon>
        <taxon>Asteroideae</taxon>
        <taxon>Heliantheae alliance</taxon>
        <taxon>Heliantheae</taxon>
        <taxon>Helianthus</taxon>
    </lineage>
</organism>
<reference evidence="6" key="1">
    <citation type="journal article" date="2017" name="Nature">
        <title>The sunflower genome provides insights into oil metabolism, flowering and Asterid evolution.</title>
        <authorList>
            <person name="Badouin H."/>
            <person name="Gouzy J."/>
            <person name="Grassa C.J."/>
            <person name="Murat F."/>
            <person name="Staton S.E."/>
            <person name="Cottret L."/>
            <person name="Lelandais-Briere C."/>
            <person name="Owens G.L."/>
            <person name="Carrere S."/>
            <person name="Mayjonade B."/>
            <person name="Legrand L."/>
            <person name="Gill N."/>
            <person name="Kane N.C."/>
            <person name="Bowers J.E."/>
            <person name="Hubner S."/>
            <person name="Bellec A."/>
            <person name="Berard A."/>
            <person name="Berges H."/>
            <person name="Blanchet N."/>
            <person name="Boniface M.C."/>
            <person name="Brunel D."/>
            <person name="Catrice O."/>
            <person name="Chaidir N."/>
            <person name="Claudel C."/>
            <person name="Donnadieu C."/>
            <person name="Faraut T."/>
            <person name="Fievet G."/>
            <person name="Helmstetter N."/>
            <person name="King M."/>
            <person name="Knapp S.J."/>
            <person name="Lai Z."/>
            <person name="Le Paslier M.C."/>
            <person name="Lippi Y."/>
            <person name="Lorenzon L."/>
            <person name="Mandel J.R."/>
            <person name="Marage G."/>
            <person name="Marchand G."/>
            <person name="Marquand E."/>
            <person name="Bret-Mestries E."/>
            <person name="Morien E."/>
            <person name="Nambeesan S."/>
            <person name="Nguyen T."/>
            <person name="Pegot-Espagnet P."/>
            <person name="Pouilly N."/>
            <person name="Raftis F."/>
            <person name="Sallet E."/>
            <person name="Schiex T."/>
            <person name="Thomas J."/>
            <person name="Vandecasteele C."/>
            <person name="Vares D."/>
            <person name="Vear F."/>
            <person name="Vautrin S."/>
            <person name="Crespi M."/>
            <person name="Mangin B."/>
            <person name="Burke J.M."/>
            <person name="Salse J."/>
            <person name="Munos S."/>
            <person name="Vincourt P."/>
            <person name="Rieseberg L.H."/>
            <person name="Langlade N.B."/>
        </authorList>
    </citation>
    <scope>NUCLEOTIDE SEQUENCE</scope>
    <source>
        <tissue evidence="6">Leaves</tissue>
    </source>
</reference>
<proteinExistence type="predicted"/>
<dbReference type="Gene3D" id="2.40.330.10">
    <property type="entry name" value="DNA-binding pseudobarrel domain"/>
    <property type="match status" value="1"/>
</dbReference>
<keyword evidence="5" id="KW-0539">Nucleus</keyword>
<evidence type="ECO:0000313" key="6">
    <source>
        <dbReference type="EMBL" id="KAF5764693.1"/>
    </source>
</evidence>
<dbReference type="InterPro" id="IPR015300">
    <property type="entry name" value="DNA-bd_pseudobarrel_sf"/>
</dbReference>